<reference evidence="2" key="1">
    <citation type="submission" date="2014-10" db="EMBL/GenBank/DDBJ databases">
        <authorList>
            <person name="King R."/>
        </authorList>
    </citation>
    <scope>NUCLEOTIDE SEQUENCE [LARGE SCALE GENOMIC DNA]</scope>
    <source>
        <strain evidence="2">A3/5</strain>
    </source>
</reference>
<evidence type="ECO:0000313" key="2">
    <source>
        <dbReference type="Proteomes" id="UP000245910"/>
    </source>
</evidence>
<organism evidence="1 2">
    <name type="scientific">Fusarium venenatum</name>
    <dbReference type="NCBI Taxonomy" id="56646"/>
    <lineage>
        <taxon>Eukaryota</taxon>
        <taxon>Fungi</taxon>
        <taxon>Dikarya</taxon>
        <taxon>Ascomycota</taxon>
        <taxon>Pezizomycotina</taxon>
        <taxon>Sordariomycetes</taxon>
        <taxon>Hypocreomycetidae</taxon>
        <taxon>Hypocreales</taxon>
        <taxon>Nectriaceae</taxon>
        <taxon>Fusarium</taxon>
    </lineage>
</organism>
<dbReference type="AlphaFoldDB" id="A0A2L2SU03"/>
<proteinExistence type="predicted"/>
<accession>A0A2L2SU03</accession>
<evidence type="ECO:0000313" key="1">
    <source>
        <dbReference type="EMBL" id="CEI41532.1"/>
    </source>
</evidence>
<name>A0A2L2SU03_9HYPO</name>
<keyword evidence="2" id="KW-1185">Reference proteome</keyword>
<sequence length="117" mass="12755">MLVQSTKGLTTAPVATLTAAHIQVGRLRTRHSLKKTEKKQAAWPSGESDVTASVHLSWQDSTTEGRTRLNNGMLTAMEKMGGMKRYGTGVVSTKGGRLRVLGEYIVARSPSRLRFVV</sequence>
<dbReference type="Proteomes" id="UP000245910">
    <property type="component" value="Chromosome IIII"/>
</dbReference>
<dbReference type="EMBL" id="LN649232">
    <property type="protein sequence ID" value="CEI41532.1"/>
    <property type="molecule type" value="Genomic_DNA"/>
</dbReference>
<protein>
    <submittedName>
        <fullName evidence="1">Uncharacterized protein</fullName>
    </submittedName>
</protein>